<evidence type="ECO:0000313" key="2">
    <source>
        <dbReference type="EMBL" id="CAH2241283.1"/>
    </source>
</evidence>
<gene>
    <name evidence="2" type="primary">jg3344</name>
    <name evidence="2" type="ORF">PAEG_LOCUS17730</name>
</gene>
<accession>A0A8S4RV26</accession>
<proteinExistence type="predicted"/>
<feature type="signal peptide" evidence="1">
    <location>
        <begin position="1"/>
        <end position="20"/>
    </location>
</feature>
<dbReference type="EMBL" id="CAKXAJ010025574">
    <property type="protein sequence ID" value="CAH2241283.1"/>
    <property type="molecule type" value="Genomic_DNA"/>
</dbReference>
<dbReference type="Proteomes" id="UP000838756">
    <property type="component" value="Unassembled WGS sequence"/>
</dbReference>
<reference evidence="2" key="1">
    <citation type="submission" date="2022-03" db="EMBL/GenBank/DDBJ databases">
        <authorList>
            <person name="Lindestad O."/>
        </authorList>
    </citation>
    <scope>NUCLEOTIDE SEQUENCE</scope>
</reference>
<organism evidence="2 3">
    <name type="scientific">Pararge aegeria aegeria</name>
    <dbReference type="NCBI Taxonomy" id="348720"/>
    <lineage>
        <taxon>Eukaryota</taxon>
        <taxon>Metazoa</taxon>
        <taxon>Ecdysozoa</taxon>
        <taxon>Arthropoda</taxon>
        <taxon>Hexapoda</taxon>
        <taxon>Insecta</taxon>
        <taxon>Pterygota</taxon>
        <taxon>Neoptera</taxon>
        <taxon>Endopterygota</taxon>
        <taxon>Lepidoptera</taxon>
        <taxon>Glossata</taxon>
        <taxon>Ditrysia</taxon>
        <taxon>Papilionoidea</taxon>
        <taxon>Nymphalidae</taxon>
        <taxon>Satyrinae</taxon>
        <taxon>Satyrini</taxon>
        <taxon>Parargina</taxon>
        <taxon>Pararge</taxon>
    </lineage>
</organism>
<keyword evidence="3" id="KW-1185">Reference proteome</keyword>
<keyword evidence="1" id="KW-0732">Signal</keyword>
<feature type="chain" id="PRO_5035723111" evidence="1">
    <location>
        <begin position="21"/>
        <end position="138"/>
    </location>
</feature>
<comment type="caution">
    <text evidence="2">The sequence shown here is derived from an EMBL/GenBank/DDBJ whole genome shotgun (WGS) entry which is preliminary data.</text>
</comment>
<name>A0A8S4RV26_9NEOP</name>
<sequence>MNNLWLIPILTRLMACDVSGAYIIEPLTRMAYVTRACRRASEWGSARKSWNPRARRSEGIVGLRAPHVRPNLGSGDDWSERVTDAINTYEAFCLFLSDPHSKGLECPPIFRLPSSPISRLGTFTSRVNRHLLGKRSSS</sequence>
<evidence type="ECO:0000313" key="3">
    <source>
        <dbReference type="Proteomes" id="UP000838756"/>
    </source>
</evidence>
<dbReference type="AlphaFoldDB" id="A0A8S4RV26"/>
<evidence type="ECO:0000256" key="1">
    <source>
        <dbReference type="SAM" id="SignalP"/>
    </source>
</evidence>
<protein>
    <submittedName>
        <fullName evidence="2">Jg3344 protein</fullName>
    </submittedName>
</protein>